<reference evidence="2" key="1">
    <citation type="submission" date="2017-04" db="EMBL/GenBank/DDBJ databases">
        <authorList>
            <person name="Varghese N."/>
            <person name="Submissions S."/>
        </authorList>
    </citation>
    <scope>NUCLEOTIDE SEQUENCE [LARGE SCALE GENOMIC DNA]</scope>
    <source>
        <strain evidence="2">RKEM611</strain>
    </source>
</reference>
<dbReference type="RefSeq" id="WP_132319822.1">
    <property type="nucleotide sequence ID" value="NZ_FWZT01000015.1"/>
</dbReference>
<dbReference type="PROSITE" id="PS51257">
    <property type="entry name" value="PROKAR_LIPOPROTEIN"/>
    <property type="match status" value="1"/>
</dbReference>
<protein>
    <submittedName>
        <fullName evidence="1">Uncharacterized conserved protein, DUF885 familyt</fullName>
    </submittedName>
</protein>
<dbReference type="AlphaFoldDB" id="A0A1Y6C9M7"/>
<accession>A0A1Y6C9M7</accession>
<proteinExistence type="predicted"/>
<name>A0A1Y6C9M7_9BACT</name>
<sequence>MRFSPFIFPLLVGLTGCQSTPETPASLAEFFETSFQEDLQESPQRMTYLGIKTDYDKLDDISEASSKKEYQRRLARLAALRKYFSLTSLNGQDRLSYQLFEADLENDIEGYQYRHHNYPVNQMFGLQSQLPAFMINMHQIASEDDANAYISRLKQVDEQFTQLITNLKIRETKGIIPPAFVYDKVITDSQNLLKGYPFERTATPSTLFQDFKGKVKKLQLSNDQKASLLKAAQSALENDVANGYRSLISYMTQLKSKAPKNVGAWTLPNGDEFYRFRLKTMTTTDLSPEQVHKIGLNEVARIHKEMDQIRKKVKFRGDLNRFFTYIRTDDKFYFPQSEKGKQQYLNETRRIISEIEKAVPKVFGILPKAGLEVKPVESFREASAGIAFYNSPSLDGKRPGIYYVNLYDLKQVPRYEMEALAYHEAIPGHHFERSISQELESLPKFRRLSGYTAYTEGWGLYSEKLPKEMGFYKDPYSDFGRLSMELWRATRLVVDTGIHWKKWSRQEAIDYLMDNTPSDKGEVVKAIDRYIVMPAQATAYKIGMLKILELREKAKKNLGKDFKLSDFHDQILKNGPLPLDILEQEFDQWLASKKTPKKT</sequence>
<dbReference type="PANTHER" id="PTHR33361:SF16">
    <property type="entry name" value="DUF885 DOMAIN-CONTAINING PROTEIN"/>
    <property type="match status" value="1"/>
</dbReference>
<evidence type="ECO:0000313" key="2">
    <source>
        <dbReference type="Proteomes" id="UP000192907"/>
    </source>
</evidence>
<dbReference type="STRING" id="1513793.SAMN06296036_115116"/>
<evidence type="ECO:0000313" key="1">
    <source>
        <dbReference type="EMBL" id="SMF49776.1"/>
    </source>
</evidence>
<dbReference type="OrthoDB" id="9769898at2"/>
<dbReference type="Pfam" id="PF05960">
    <property type="entry name" value="DUF885"/>
    <property type="match status" value="1"/>
</dbReference>
<dbReference type="PANTHER" id="PTHR33361">
    <property type="entry name" value="GLR0591 PROTEIN"/>
    <property type="match status" value="1"/>
</dbReference>
<gene>
    <name evidence="1" type="ORF">SAMN06296036_115116</name>
</gene>
<organism evidence="1 2">
    <name type="scientific">Pseudobacteriovorax antillogorgiicola</name>
    <dbReference type="NCBI Taxonomy" id="1513793"/>
    <lineage>
        <taxon>Bacteria</taxon>
        <taxon>Pseudomonadati</taxon>
        <taxon>Bdellovibrionota</taxon>
        <taxon>Oligoflexia</taxon>
        <taxon>Oligoflexales</taxon>
        <taxon>Pseudobacteriovoracaceae</taxon>
        <taxon>Pseudobacteriovorax</taxon>
    </lineage>
</organism>
<dbReference type="EMBL" id="FWZT01000015">
    <property type="protein sequence ID" value="SMF49776.1"/>
    <property type="molecule type" value="Genomic_DNA"/>
</dbReference>
<dbReference type="Proteomes" id="UP000192907">
    <property type="component" value="Unassembled WGS sequence"/>
</dbReference>
<keyword evidence="2" id="KW-1185">Reference proteome</keyword>
<dbReference type="InterPro" id="IPR010281">
    <property type="entry name" value="DUF885"/>
</dbReference>